<dbReference type="Pfam" id="PF24042">
    <property type="entry name" value="DUF7351"/>
    <property type="match status" value="1"/>
</dbReference>
<keyword evidence="5" id="KW-1185">Reference proteome</keyword>
<sequence length="329" mass="35959">MGESDESDPGDRPVPPDEPAPPADAFERLGHEIRLATIEALAEQRRESWLPHGLRFSELREAVGVRDTGQFNYHLDQLRGSFVSQFGDEYVLTNAGFELAGALRAGTFDQTAGQVERRAELDHTCPICADSLDAVYEHGYLRVLCPDHGRILTTTLPPAAVRGRELSTVVDLANARTRDQVQRVRAGACPHCWGRSTVTAPAVPSEEYLRTVVGDDDDCADAADYEHNPDEDAVLAECSCEDCGMRFWLPVSVCVAHHPAVVAYYHDHGVEMDASYLDMPHATGSNGTVVSENPVRIEVEVVVDDADERLVLTLDAATEVVDQRLAPTG</sequence>
<dbReference type="InterPro" id="IPR055775">
    <property type="entry name" value="DUF7351"/>
</dbReference>
<protein>
    <recommendedName>
        <fullName evidence="6">Helix-turn-helix domain-containing protein</fullName>
    </recommendedName>
</protein>
<evidence type="ECO:0000259" key="2">
    <source>
        <dbReference type="Pfam" id="PF24038"/>
    </source>
</evidence>
<gene>
    <name evidence="4" type="ORF">ACFSBL_05215</name>
</gene>
<dbReference type="EMBL" id="JBHUDO010000001">
    <property type="protein sequence ID" value="MFD1645077.1"/>
    <property type="molecule type" value="Genomic_DNA"/>
</dbReference>
<accession>A0ABD6DGF8</accession>
<evidence type="ECO:0000259" key="3">
    <source>
        <dbReference type="Pfam" id="PF24042"/>
    </source>
</evidence>
<evidence type="ECO:0008006" key="6">
    <source>
        <dbReference type="Google" id="ProtNLM"/>
    </source>
</evidence>
<feature type="domain" description="DUF7351" evidence="3">
    <location>
        <begin position="122"/>
        <end position="320"/>
    </location>
</feature>
<dbReference type="AlphaFoldDB" id="A0ABD6DGF8"/>
<evidence type="ECO:0000313" key="5">
    <source>
        <dbReference type="Proteomes" id="UP001597034"/>
    </source>
</evidence>
<reference evidence="4 5" key="1">
    <citation type="journal article" date="2019" name="Int. J. Syst. Evol. Microbiol.">
        <title>The Global Catalogue of Microorganisms (GCM) 10K type strain sequencing project: providing services to taxonomists for standard genome sequencing and annotation.</title>
        <authorList>
            <consortium name="The Broad Institute Genomics Platform"/>
            <consortium name="The Broad Institute Genome Sequencing Center for Infectious Disease"/>
            <person name="Wu L."/>
            <person name="Ma J."/>
        </authorList>
    </citation>
    <scope>NUCLEOTIDE SEQUENCE [LARGE SCALE GENOMIC DNA]</scope>
    <source>
        <strain evidence="4 5">CGMCC 1.10390</strain>
    </source>
</reference>
<dbReference type="Pfam" id="PF24038">
    <property type="entry name" value="DUF7347"/>
    <property type="match status" value="1"/>
</dbReference>
<dbReference type="InterPro" id="IPR055771">
    <property type="entry name" value="DUF7347"/>
</dbReference>
<organism evidence="4 5">
    <name type="scientific">Haloarchaeobius litoreus</name>
    <dbReference type="NCBI Taxonomy" id="755306"/>
    <lineage>
        <taxon>Archaea</taxon>
        <taxon>Methanobacteriati</taxon>
        <taxon>Methanobacteriota</taxon>
        <taxon>Stenosarchaea group</taxon>
        <taxon>Halobacteria</taxon>
        <taxon>Halobacteriales</taxon>
        <taxon>Halorubellaceae</taxon>
        <taxon>Haloarchaeobius</taxon>
    </lineage>
</organism>
<dbReference type="RefSeq" id="WP_256400314.1">
    <property type="nucleotide sequence ID" value="NZ_JANHJR010000002.1"/>
</dbReference>
<proteinExistence type="predicted"/>
<evidence type="ECO:0000256" key="1">
    <source>
        <dbReference type="SAM" id="MobiDB-lite"/>
    </source>
</evidence>
<feature type="region of interest" description="Disordered" evidence="1">
    <location>
        <begin position="1"/>
        <end position="24"/>
    </location>
</feature>
<evidence type="ECO:0000313" key="4">
    <source>
        <dbReference type="EMBL" id="MFD1645077.1"/>
    </source>
</evidence>
<name>A0ABD6DGF8_9EURY</name>
<feature type="domain" description="DUF7347" evidence="2">
    <location>
        <begin position="22"/>
        <end position="102"/>
    </location>
</feature>
<dbReference type="Proteomes" id="UP001597034">
    <property type="component" value="Unassembled WGS sequence"/>
</dbReference>
<comment type="caution">
    <text evidence="4">The sequence shown here is derived from an EMBL/GenBank/DDBJ whole genome shotgun (WGS) entry which is preliminary data.</text>
</comment>